<name>K1E4P1_9MICO</name>
<dbReference type="STRING" id="1210046.B277_13444"/>
<dbReference type="PANTHER" id="PTHR43393:SF3">
    <property type="entry name" value="LYSINE DECARBOXYLASE-LIKE PROTEIN"/>
    <property type="match status" value="1"/>
</dbReference>
<sequence length="404" mass="43293">MTRETRHHPLRDVLGRRPGDPAFREVHDEGGLRRLIGAGTPLAGWRLQGLDLEPHAEHLSRADVRGLVVLGGQVPDALARDLVARGAVIIPPDPTCPVEAFRSRLYTPFDLYDGIAEHGYASTVDARAYAWSREARTQHDAWATLLRAVHDDAVQDALVEALHGRDVVGVMGGHALERGSSDYADAARLGHALAASGRVVLTGGGPGAMEAANLGALAPTPDAVDAALGRLAAVSSFRPSVEAWAELALRVRDDLGAAPGRARSYGIPTWFYGHEPPNVFCDGIAKYFSNALREDVLLAQSSGGLVVLPGAAGTVQEIFQACTPLYYAPEGETLPPLVLVGLEHWTETVPVWPALRALGTGRPLGEVLHLAETPRGGRRAARRLRSHRPSAHFPREIRNPCAFP</sequence>
<dbReference type="PATRIC" id="fig|1210046.3.peg.2579"/>
<comment type="caution">
    <text evidence="2">The sequence shown here is derived from an EMBL/GenBank/DDBJ whole genome shotgun (WGS) entry which is preliminary data.</text>
</comment>
<dbReference type="InterPro" id="IPR052341">
    <property type="entry name" value="LOG_family_nucleotidases"/>
</dbReference>
<dbReference type="RefSeq" id="WP_007928919.1">
    <property type="nucleotide sequence ID" value="NZ_ALWX01000064.1"/>
</dbReference>
<dbReference type="Gene3D" id="3.40.50.450">
    <property type="match status" value="1"/>
</dbReference>
<gene>
    <name evidence="2" type="ORF">B277_13444</name>
</gene>
<evidence type="ECO:0000313" key="2">
    <source>
        <dbReference type="EMBL" id="EKA60317.1"/>
    </source>
</evidence>
<evidence type="ECO:0000256" key="1">
    <source>
        <dbReference type="SAM" id="MobiDB-lite"/>
    </source>
</evidence>
<proteinExistence type="predicted"/>
<dbReference type="Proteomes" id="UP000004474">
    <property type="component" value="Unassembled WGS sequence"/>
</dbReference>
<dbReference type="PANTHER" id="PTHR43393">
    <property type="entry name" value="CYTOKININ RIBOSIDE 5'-MONOPHOSPHATE PHOSPHORIBOHYDROLASE"/>
    <property type="match status" value="1"/>
</dbReference>
<dbReference type="InterPro" id="IPR041164">
    <property type="entry name" value="LDcluster4"/>
</dbReference>
<reference evidence="2 3" key="1">
    <citation type="journal article" date="2012" name="J. Bacteriol.">
        <title>Genome Sequence of Janibacter hoylei MTCC8307, Isolated from the Stratospheric Air.</title>
        <authorList>
            <person name="Pawar S.P."/>
            <person name="Dhotre D.P."/>
            <person name="Shetty S.A."/>
            <person name="Chowdhury S.P."/>
            <person name="Chaudhari B.L."/>
            <person name="Shouche Y.S."/>
        </authorList>
    </citation>
    <scope>NUCLEOTIDE SEQUENCE [LARGE SCALE GENOMIC DNA]</scope>
    <source>
        <strain evidence="2 3">PVAS-1</strain>
    </source>
</reference>
<dbReference type="GO" id="GO:0005829">
    <property type="term" value="C:cytosol"/>
    <property type="evidence" value="ECO:0007669"/>
    <property type="project" value="TreeGrafter"/>
</dbReference>
<dbReference type="EMBL" id="ALWX01000064">
    <property type="protein sequence ID" value="EKA60317.1"/>
    <property type="molecule type" value="Genomic_DNA"/>
</dbReference>
<dbReference type="eggNOG" id="COG1611">
    <property type="taxonomic scope" value="Bacteria"/>
</dbReference>
<accession>K1E4P1</accession>
<dbReference type="AlphaFoldDB" id="K1E4P1"/>
<feature type="region of interest" description="Disordered" evidence="1">
    <location>
        <begin position="1"/>
        <end position="22"/>
    </location>
</feature>
<dbReference type="OrthoDB" id="9807160at2"/>
<dbReference type="SUPFAM" id="SSF102405">
    <property type="entry name" value="MCP/YpsA-like"/>
    <property type="match status" value="1"/>
</dbReference>
<dbReference type="Pfam" id="PF18306">
    <property type="entry name" value="LDcluster4"/>
    <property type="match status" value="1"/>
</dbReference>
<protein>
    <submittedName>
        <fullName evidence="2">Rossmann fold nucleotide-binding protein</fullName>
    </submittedName>
</protein>
<feature type="compositionally biased region" description="Basic and acidic residues" evidence="1">
    <location>
        <begin position="10"/>
        <end position="22"/>
    </location>
</feature>
<organism evidence="2 3">
    <name type="scientific">Janibacter hoylei PVAS-1</name>
    <dbReference type="NCBI Taxonomy" id="1210046"/>
    <lineage>
        <taxon>Bacteria</taxon>
        <taxon>Bacillati</taxon>
        <taxon>Actinomycetota</taxon>
        <taxon>Actinomycetes</taxon>
        <taxon>Micrococcales</taxon>
        <taxon>Intrasporangiaceae</taxon>
        <taxon>Janibacter</taxon>
    </lineage>
</organism>
<evidence type="ECO:0000313" key="3">
    <source>
        <dbReference type="Proteomes" id="UP000004474"/>
    </source>
</evidence>